<dbReference type="InterPro" id="IPR016166">
    <property type="entry name" value="FAD-bd_PCMH"/>
</dbReference>
<dbReference type="AlphaFoldDB" id="M7SWH1"/>
<dbReference type="EMBL" id="KB705740">
    <property type="protein sequence ID" value="EMR70949.1"/>
    <property type="molecule type" value="Genomic_DNA"/>
</dbReference>
<evidence type="ECO:0000256" key="2">
    <source>
        <dbReference type="ARBA" id="ARBA00023002"/>
    </source>
</evidence>
<reference evidence="5" key="1">
    <citation type="journal article" date="2013" name="Genome Announc.">
        <title>Draft genome sequence of the grapevine dieback fungus Eutypa lata UCR-EL1.</title>
        <authorList>
            <person name="Blanco-Ulate B."/>
            <person name="Rolshausen P.E."/>
            <person name="Cantu D."/>
        </authorList>
    </citation>
    <scope>NUCLEOTIDE SEQUENCE [LARGE SCALE GENOMIC DNA]</scope>
    <source>
        <strain evidence="5">UCR-EL1</strain>
    </source>
</reference>
<dbReference type="PANTHER" id="PTHR13878">
    <property type="entry name" value="GULONOLACTONE OXIDASE"/>
    <property type="match status" value="1"/>
</dbReference>
<feature type="domain" description="FAD-binding PCMH-type" evidence="3">
    <location>
        <begin position="1"/>
        <end position="170"/>
    </location>
</feature>
<dbReference type="InterPro" id="IPR012951">
    <property type="entry name" value="BBE"/>
</dbReference>
<organism evidence="4 5">
    <name type="scientific">Eutypa lata (strain UCR-EL1)</name>
    <name type="common">Grapevine dieback disease fungus</name>
    <name type="synonym">Eutypa armeniacae</name>
    <dbReference type="NCBI Taxonomy" id="1287681"/>
    <lineage>
        <taxon>Eukaryota</taxon>
        <taxon>Fungi</taxon>
        <taxon>Dikarya</taxon>
        <taxon>Ascomycota</taxon>
        <taxon>Pezizomycotina</taxon>
        <taxon>Sordariomycetes</taxon>
        <taxon>Xylariomycetidae</taxon>
        <taxon>Xylariales</taxon>
        <taxon>Diatrypaceae</taxon>
        <taxon>Eutypa</taxon>
    </lineage>
</organism>
<dbReference type="GO" id="GO:0071949">
    <property type="term" value="F:FAD binding"/>
    <property type="evidence" value="ECO:0007669"/>
    <property type="project" value="InterPro"/>
</dbReference>
<dbReference type="Gene3D" id="3.30.465.10">
    <property type="match status" value="2"/>
</dbReference>
<evidence type="ECO:0000259" key="3">
    <source>
        <dbReference type="PROSITE" id="PS51387"/>
    </source>
</evidence>
<evidence type="ECO:0000313" key="5">
    <source>
        <dbReference type="Proteomes" id="UP000012174"/>
    </source>
</evidence>
<accession>M7SWH1</accession>
<dbReference type="Proteomes" id="UP000012174">
    <property type="component" value="Unassembled WGS sequence"/>
</dbReference>
<evidence type="ECO:0000313" key="4">
    <source>
        <dbReference type="EMBL" id="EMR70949.1"/>
    </source>
</evidence>
<gene>
    <name evidence="4" type="ORF">UCREL1_2019</name>
</gene>
<dbReference type="OrthoDB" id="9983560at2759"/>
<dbReference type="InterPro" id="IPR006094">
    <property type="entry name" value="Oxid_FAD_bind_N"/>
</dbReference>
<dbReference type="PANTHER" id="PTHR13878:SF91">
    <property type="entry name" value="FAD BINDING DOMAIN PROTEIN (AFU_ORTHOLOGUE AFUA_6G12070)-RELATED"/>
    <property type="match status" value="1"/>
</dbReference>
<evidence type="ECO:0000256" key="1">
    <source>
        <dbReference type="ARBA" id="ARBA00005466"/>
    </source>
</evidence>
<dbReference type="InterPro" id="IPR036318">
    <property type="entry name" value="FAD-bd_PCMH-like_sf"/>
</dbReference>
<name>M7SWH1_EUTLA</name>
<protein>
    <submittedName>
        <fullName evidence="4">Putative isoamyl alcohol oxidase protein</fullName>
    </submittedName>
</protein>
<dbReference type="KEGG" id="ela:UCREL1_2019"/>
<dbReference type="InterPro" id="IPR050432">
    <property type="entry name" value="FAD-linked_Oxidoreductases_BP"/>
</dbReference>
<dbReference type="OMA" id="WCFPCVG"/>
<dbReference type="Pfam" id="PF08031">
    <property type="entry name" value="BBE"/>
    <property type="match status" value="1"/>
</dbReference>
<dbReference type="SUPFAM" id="SSF56176">
    <property type="entry name" value="FAD-binding/transporter-associated domain-like"/>
    <property type="match status" value="1"/>
</dbReference>
<comment type="similarity">
    <text evidence="1">Belongs to the oxygen-dependent FAD-linked oxidoreductase family.</text>
</comment>
<dbReference type="PROSITE" id="PS51387">
    <property type="entry name" value="FAD_PCMH"/>
    <property type="match status" value="1"/>
</dbReference>
<dbReference type="HOGENOM" id="CLU_018354_4_0_1"/>
<keyword evidence="5" id="KW-1185">Reference proteome</keyword>
<dbReference type="eggNOG" id="ENOG502QQWK">
    <property type="taxonomic scope" value="Eukaryota"/>
</dbReference>
<dbReference type="Pfam" id="PF01565">
    <property type="entry name" value="FAD_binding_4"/>
    <property type="match status" value="1"/>
</dbReference>
<proteinExistence type="inferred from homology"/>
<dbReference type="InterPro" id="IPR016169">
    <property type="entry name" value="FAD-bd_PCMH_sub2"/>
</dbReference>
<keyword evidence="2" id="KW-0560">Oxidoreductase</keyword>
<dbReference type="GO" id="GO:0016491">
    <property type="term" value="F:oxidoreductase activity"/>
    <property type="evidence" value="ECO:0007669"/>
    <property type="project" value="UniProtKB-KW"/>
</dbReference>
<sequence>MPPSSATQTARQHEIRLSVKSTGHDFQGRSVAPGSLSIWVHHLQGALETHASFQPEGCAFAINHTAVTAPAGAQMAALYEALGRINQTTVGGNAKTVSLGGYLTGGGHSILAPRYGLGVDQVYELEVVTPMGDIVVANECQNQDLFWAMRGGGGSTFGVITSVTMATHPSPQIVGADLGIITTEIDAPYYWDLVGYLLSQFPYLASKGVAGYAYFIPNATAPVFGNTTLQSAGMLGSFVITDTQSAGDMYAIWAPIFDHVARTWPGVSAAPNITVHPSFLDWYSTHYDQGTAGSNLYAGSHLLDERALSANATANGEAFKSFGKNGGTAFLVAGKGTWEAKPRGGSTAVLPSWRRTVVHATNAISFPPLNTTAKAEALAELNASVEPLRQLAPDMGSYLNENNPAEPDWQTSFWGENYERLLQIKRAVDPNDVFWCHPCVGNDRWEEIGYQLCRIED</sequence>